<evidence type="ECO:0000313" key="4">
    <source>
        <dbReference type="Proteomes" id="UP000245768"/>
    </source>
</evidence>
<dbReference type="InterPro" id="IPR050983">
    <property type="entry name" value="GST_Omega/HSP26"/>
</dbReference>
<accession>A0A316YMW6</accession>
<sequence>MTTVSASSPSLVLYTSKRCPYAQRSEIALYETNLAFRSEHIDLDNKPSWYASKINPASKVPVLVINADAGPTTEIKLPESLVISEYIAEEYADQLGESALLPAEAIDRARVRYLIERFSQVIAWGNIRSAMEKQDAEENVRLQEALLQFQAMLPPTTSGVAGTGVGPFFLGNRYSLAEVAIAPFFGRLMLASSKGLLPNSKVHLERAVTTEDKFARLNAWWNAVRRRPSFEKSFDEGALVEYYSRRVAEGQKSK</sequence>
<dbReference type="SFLD" id="SFLDS00019">
    <property type="entry name" value="Glutathione_Transferase_(cytos"/>
    <property type="match status" value="1"/>
</dbReference>
<dbReference type="Pfam" id="PF13417">
    <property type="entry name" value="GST_N_3"/>
    <property type="match status" value="1"/>
</dbReference>
<dbReference type="InParanoid" id="A0A316YMW6"/>
<dbReference type="Gene3D" id="1.20.1050.10">
    <property type="match status" value="1"/>
</dbReference>
<dbReference type="AlphaFoldDB" id="A0A316YMW6"/>
<evidence type="ECO:0008006" key="5">
    <source>
        <dbReference type="Google" id="ProtNLM"/>
    </source>
</evidence>
<evidence type="ECO:0000259" key="2">
    <source>
        <dbReference type="PROSITE" id="PS50405"/>
    </source>
</evidence>
<organism evidence="3 4">
    <name type="scientific">Acaromyces ingoldii</name>
    <dbReference type="NCBI Taxonomy" id="215250"/>
    <lineage>
        <taxon>Eukaryota</taxon>
        <taxon>Fungi</taxon>
        <taxon>Dikarya</taxon>
        <taxon>Basidiomycota</taxon>
        <taxon>Ustilaginomycotina</taxon>
        <taxon>Exobasidiomycetes</taxon>
        <taxon>Exobasidiales</taxon>
        <taxon>Cryptobasidiaceae</taxon>
        <taxon>Acaromyces</taxon>
    </lineage>
</organism>
<dbReference type="GeneID" id="37043937"/>
<dbReference type="Gene3D" id="3.40.30.10">
    <property type="entry name" value="Glutaredoxin"/>
    <property type="match status" value="1"/>
</dbReference>
<feature type="domain" description="GST N-terminal" evidence="1">
    <location>
        <begin position="9"/>
        <end position="95"/>
    </location>
</feature>
<dbReference type="PANTHER" id="PTHR43968:SF6">
    <property type="entry name" value="GLUTATHIONE S-TRANSFERASE OMEGA"/>
    <property type="match status" value="1"/>
</dbReference>
<dbReference type="Proteomes" id="UP000245768">
    <property type="component" value="Unassembled WGS sequence"/>
</dbReference>
<dbReference type="InterPro" id="IPR036249">
    <property type="entry name" value="Thioredoxin-like_sf"/>
</dbReference>
<dbReference type="OrthoDB" id="202840at2759"/>
<dbReference type="CDD" id="cd00570">
    <property type="entry name" value="GST_N_family"/>
    <property type="match status" value="1"/>
</dbReference>
<evidence type="ECO:0000313" key="3">
    <source>
        <dbReference type="EMBL" id="PWN89095.1"/>
    </source>
</evidence>
<dbReference type="PROSITE" id="PS50404">
    <property type="entry name" value="GST_NTER"/>
    <property type="match status" value="1"/>
</dbReference>
<protein>
    <recommendedName>
        <fullName evidence="5">Glutathione S-transferase</fullName>
    </recommendedName>
</protein>
<dbReference type="SUPFAM" id="SSF52833">
    <property type="entry name" value="Thioredoxin-like"/>
    <property type="match status" value="1"/>
</dbReference>
<dbReference type="PANTHER" id="PTHR43968">
    <property type="match status" value="1"/>
</dbReference>
<dbReference type="EMBL" id="KZ819637">
    <property type="protein sequence ID" value="PWN89095.1"/>
    <property type="molecule type" value="Genomic_DNA"/>
</dbReference>
<dbReference type="InterPro" id="IPR004045">
    <property type="entry name" value="Glutathione_S-Trfase_N"/>
</dbReference>
<dbReference type="SUPFAM" id="SSF47616">
    <property type="entry name" value="GST C-terminal domain-like"/>
    <property type="match status" value="1"/>
</dbReference>
<evidence type="ECO:0000259" key="1">
    <source>
        <dbReference type="PROSITE" id="PS50404"/>
    </source>
</evidence>
<dbReference type="InterPro" id="IPR010987">
    <property type="entry name" value="Glutathione-S-Trfase_C-like"/>
</dbReference>
<keyword evidence="4" id="KW-1185">Reference proteome</keyword>
<dbReference type="SFLD" id="SFLDG00358">
    <property type="entry name" value="Main_(cytGST)"/>
    <property type="match status" value="1"/>
</dbReference>
<dbReference type="InterPro" id="IPR036282">
    <property type="entry name" value="Glutathione-S-Trfase_C_sf"/>
</dbReference>
<gene>
    <name evidence="3" type="ORF">FA10DRAFT_267700</name>
</gene>
<name>A0A316YMW6_9BASI</name>
<dbReference type="InterPro" id="IPR040079">
    <property type="entry name" value="Glutathione_S-Trfase"/>
</dbReference>
<dbReference type="PROSITE" id="PS50405">
    <property type="entry name" value="GST_CTER"/>
    <property type="match status" value="1"/>
</dbReference>
<dbReference type="STRING" id="215250.A0A316YMW6"/>
<reference evidence="3 4" key="1">
    <citation type="journal article" date="2018" name="Mol. Biol. Evol.">
        <title>Broad Genomic Sampling Reveals a Smut Pathogenic Ancestry of the Fungal Clade Ustilaginomycotina.</title>
        <authorList>
            <person name="Kijpornyongpan T."/>
            <person name="Mondo S.J."/>
            <person name="Barry K."/>
            <person name="Sandor L."/>
            <person name="Lee J."/>
            <person name="Lipzen A."/>
            <person name="Pangilinan J."/>
            <person name="LaButti K."/>
            <person name="Hainaut M."/>
            <person name="Henrissat B."/>
            <person name="Grigoriev I.V."/>
            <person name="Spatafora J.W."/>
            <person name="Aime M.C."/>
        </authorList>
    </citation>
    <scope>NUCLEOTIDE SEQUENCE [LARGE SCALE GENOMIC DNA]</scope>
    <source>
        <strain evidence="3 4">MCA 4198</strain>
    </source>
</reference>
<proteinExistence type="predicted"/>
<feature type="domain" description="GST C-terminal" evidence="2">
    <location>
        <begin position="104"/>
        <end position="254"/>
    </location>
</feature>
<dbReference type="RefSeq" id="XP_025376293.1">
    <property type="nucleotide sequence ID" value="XM_025522021.1"/>
</dbReference>
<dbReference type="GO" id="GO:0005737">
    <property type="term" value="C:cytoplasm"/>
    <property type="evidence" value="ECO:0007669"/>
    <property type="project" value="TreeGrafter"/>
</dbReference>